<dbReference type="SUPFAM" id="SSF53649">
    <property type="entry name" value="Alkaline phosphatase-like"/>
    <property type="match status" value="1"/>
</dbReference>
<evidence type="ECO:0000256" key="5">
    <source>
        <dbReference type="SAM" id="SignalP"/>
    </source>
</evidence>
<accession>A0AB34JFL3</accession>
<dbReference type="Gene3D" id="3.40.720.10">
    <property type="entry name" value="Alkaline Phosphatase, subunit A"/>
    <property type="match status" value="1"/>
</dbReference>
<evidence type="ECO:0000256" key="4">
    <source>
        <dbReference type="ARBA" id="ARBA00022837"/>
    </source>
</evidence>
<evidence type="ECO:0000259" key="6">
    <source>
        <dbReference type="Pfam" id="PF00884"/>
    </source>
</evidence>
<dbReference type="Pfam" id="PF00884">
    <property type="entry name" value="Sulfatase"/>
    <property type="match status" value="1"/>
</dbReference>
<name>A0AB34JFL3_PRYPA</name>
<keyword evidence="3" id="KW-0378">Hydrolase</keyword>
<feature type="chain" id="PRO_5044186562" description="Sulfatase N-terminal domain-containing protein" evidence="5">
    <location>
        <begin position="17"/>
        <end position="549"/>
    </location>
</feature>
<dbReference type="PANTHER" id="PTHR42693:SF11">
    <property type="entry name" value="ARYLSULFATASE A"/>
    <property type="match status" value="1"/>
</dbReference>
<dbReference type="InterPro" id="IPR024607">
    <property type="entry name" value="Sulfatase_CS"/>
</dbReference>
<protein>
    <recommendedName>
        <fullName evidence="6">Sulfatase N-terminal domain-containing protein</fullName>
    </recommendedName>
</protein>
<evidence type="ECO:0000313" key="8">
    <source>
        <dbReference type="Proteomes" id="UP001515480"/>
    </source>
</evidence>
<keyword evidence="4" id="KW-0106">Calcium</keyword>
<evidence type="ECO:0000256" key="2">
    <source>
        <dbReference type="ARBA" id="ARBA00022723"/>
    </source>
</evidence>
<dbReference type="InterPro" id="IPR050738">
    <property type="entry name" value="Sulfatase"/>
</dbReference>
<dbReference type="Gene3D" id="3.30.1120.10">
    <property type="match status" value="1"/>
</dbReference>
<dbReference type="Pfam" id="PF14707">
    <property type="entry name" value="Sulfatase_C"/>
    <property type="match status" value="1"/>
</dbReference>
<evidence type="ECO:0000256" key="3">
    <source>
        <dbReference type="ARBA" id="ARBA00022801"/>
    </source>
</evidence>
<evidence type="ECO:0000313" key="7">
    <source>
        <dbReference type="EMBL" id="KAL1519517.1"/>
    </source>
</evidence>
<dbReference type="PANTHER" id="PTHR42693">
    <property type="entry name" value="ARYLSULFATASE FAMILY MEMBER"/>
    <property type="match status" value="1"/>
</dbReference>
<organism evidence="7 8">
    <name type="scientific">Prymnesium parvum</name>
    <name type="common">Toxic golden alga</name>
    <dbReference type="NCBI Taxonomy" id="97485"/>
    <lineage>
        <taxon>Eukaryota</taxon>
        <taxon>Haptista</taxon>
        <taxon>Haptophyta</taxon>
        <taxon>Prymnesiophyceae</taxon>
        <taxon>Prymnesiales</taxon>
        <taxon>Prymnesiaceae</taxon>
        <taxon>Prymnesium</taxon>
    </lineage>
</organism>
<dbReference type="InterPro" id="IPR017850">
    <property type="entry name" value="Alkaline_phosphatase_core_sf"/>
</dbReference>
<evidence type="ECO:0000256" key="1">
    <source>
        <dbReference type="ARBA" id="ARBA00008779"/>
    </source>
</evidence>
<keyword evidence="2" id="KW-0479">Metal-binding</keyword>
<dbReference type="AlphaFoldDB" id="A0AB34JFL3"/>
<dbReference type="GO" id="GO:0046872">
    <property type="term" value="F:metal ion binding"/>
    <property type="evidence" value="ECO:0007669"/>
    <property type="project" value="UniProtKB-KW"/>
</dbReference>
<keyword evidence="5" id="KW-0732">Signal</keyword>
<feature type="signal peptide" evidence="5">
    <location>
        <begin position="1"/>
        <end position="16"/>
    </location>
</feature>
<dbReference type="Proteomes" id="UP001515480">
    <property type="component" value="Unassembled WGS sequence"/>
</dbReference>
<feature type="domain" description="Sulfatase N-terminal" evidence="6">
    <location>
        <begin position="18"/>
        <end position="387"/>
    </location>
</feature>
<dbReference type="EMBL" id="JBGBPQ010000009">
    <property type="protein sequence ID" value="KAL1519517.1"/>
    <property type="molecule type" value="Genomic_DNA"/>
</dbReference>
<comment type="similarity">
    <text evidence="1">Belongs to the sulfatase family.</text>
</comment>
<comment type="caution">
    <text evidence="7">The sequence shown here is derived from an EMBL/GenBank/DDBJ whole genome shotgun (WGS) entry which is preliminary data.</text>
</comment>
<dbReference type="GO" id="GO:0004065">
    <property type="term" value="F:arylsulfatase activity"/>
    <property type="evidence" value="ECO:0007669"/>
    <property type="project" value="TreeGrafter"/>
</dbReference>
<dbReference type="InterPro" id="IPR000917">
    <property type="entry name" value="Sulfatase_N"/>
</dbReference>
<keyword evidence="8" id="KW-1185">Reference proteome</keyword>
<sequence>MVVAGWLLLAAPSGWQRPNIVMLFVDDLGYGDVGFTGHPTTRTPNIDRLAWNGRVLTTWYSGCPVCSCSRASLLTGRQWSRMGIPGVLGPTIASGMPLNETTVADQLSAAGYATAAVGKWHLGQREAYLPAARGFDEYLGIPYSDDMGEARATPCGNSGMRAPPGRRREDVLAPYVEAGLAPAPSAAERADPAGSFLPLVRQRRGADGRANTTVLEQPLDFSTLSLKYAEFATDFIRTNARRPFFLYMPFSHVHTTTPNQPEKQYCGCDFKNATTRGAFGDALAEVDWTVGRVVEALKAHGVEQNTLVLFTGDNGPWLVQGASGGSTGLLSGRFAGYWNVGKGSTWEGGIREAGFASWPGVIPPFSRSSQVVSSMDLFPTALELAGVPLPSDREYDGKSMLPILLRDEPSAHKMLWFYGGAAGTRKPSAVRYGPFKAHWATGPGLSGCSPGPGAPAGCPTKMYPDVPLLFNVEVDPSEAYALADNNTMPSDAKLQEVIKTLQKAYAEQVERLVPYPSPPAPDAPGEGPGRYGVCCDRSKGCDCDGPPSP</sequence>
<reference evidence="7 8" key="1">
    <citation type="journal article" date="2024" name="Science">
        <title>Giant polyketide synthase enzymes in the biosynthesis of giant marine polyether toxins.</title>
        <authorList>
            <person name="Fallon T.R."/>
            <person name="Shende V.V."/>
            <person name="Wierzbicki I.H."/>
            <person name="Pendleton A.L."/>
            <person name="Watervoot N.F."/>
            <person name="Auber R.P."/>
            <person name="Gonzalez D.J."/>
            <person name="Wisecaver J.H."/>
            <person name="Moore B.S."/>
        </authorList>
    </citation>
    <scope>NUCLEOTIDE SEQUENCE [LARGE SCALE GENOMIC DNA]</scope>
    <source>
        <strain evidence="7 8">12B1</strain>
    </source>
</reference>
<dbReference type="PROSITE" id="PS00149">
    <property type="entry name" value="SULFATASE_2"/>
    <property type="match status" value="1"/>
</dbReference>
<proteinExistence type="inferred from homology"/>
<gene>
    <name evidence="7" type="ORF">AB1Y20_023032</name>
</gene>